<dbReference type="GO" id="GO:0016747">
    <property type="term" value="F:acyltransferase activity, transferring groups other than amino-acyl groups"/>
    <property type="evidence" value="ECO:0007669"/>
    <property type="project" value="InterPro"/>
</dbReference>
<sequence>MSDISPVISPVDPDRLDAVLDLIAGEQAELSRGTTMLGDERDGISAELADLHPDWRATVRAAWEGGRPVGACLVEWDEESARAWVFGPWVAGGDDAWARWARPLLEAASAQLPADIDRVELGGDVSNVRMASLAGELGWTTSEVSHVFAADSAAAGAWPEAAVAIREATAADREAIRPLHDREFPATYASVDRLLPDQPDGKFRVLVAEDGARFLGYAAGRVQPDGEGYLDYLAVSDAARGHGAGRDLLVTIGRWLVDTSPKHDVNLTVQDHRTPARRLYESLGFTRQLSMVGYSRPPKTG</sequence>
<dbReference type="CDD" id="cd04301">
    <property type="entry name" value="NAT_SF"/>
    <property type="match status" value="1"/>
</dbReference>
<name>A0A930YM27_9ACTN</name>
<dbReference type="Gene3D" id="3.40.630.30">
    <property type="match status" value="2"/>
</dbReference>
<feature type="domain" description="N-acetyltransferase" evidence="3">
    <location>
        <begin position="163"/>
        <end position="301"/>
    </location>
</feature>
<proteinExistence type="predicted"/>
<keyword evidence="2" id="KW-0012">Acyltransferase</keyword>
<comment type="caution">
    <text evidence="4">The sequence shown here is derived from an EMBL/GenBank/DDBJ whole genome shotgun (WGS) entry which is preliminary data.</text>
</comment>
<evidence type="ECO:0000259" key="3">
    <source>
        <dbReference type="PROSITE" id="PS51186"/>
    </source>
</evidence>
<evidence type="ECO:0000256" key="1">
    <source>
        <dbReference type="ARBA" id="ARBA00022679"/>
    </source>
</evidence>
<reference evidence="4" key="1">
    <citation type="submission" date="2020-11" db="EMBL/GenBank/DDBJ databases">
        <title>Nocardioides cynanchi sp. nov., isolated from soil of rhizosphere of Cynanchum wilfordii.</title>
        <authorList>
            <person name="Lee J.-S."/>
            <person name="Suh M.K."/>
            <person name="Kim J.-S."/>
        </authorList>
    </citation>
    <scope>NUCLEOTIDE SEQUENCE</scope>
    <source>
        <strain evidence="4">KCTC 19276</strain>
    </source>
</reference>
<keyword evidence="1" id="KW-0808">Transferase</keyword>
<evidence type="ECO:0000313" key="4">
    <source>
        <dbReference type="EMBL" id="MBF4767669.1"/>
    </source>
</evidence>
<dbReference type="InterPro" id="IPR016181">
    <property type="entry name" value="Acyl_CoA_acyltransferase"/>
</dbReference>
<dbReference type="InterPro" id="IPR000182">
    <property type="entry name" value="GNAT_dom"/>
</dbReference>
<protein>
    <submittedName>
        <fullName evidence="4">GNAT family N-acetyltransferase</fullName>
    </submittedName>
</protein>
<dbReference type="PANTHER" id="PTHR43877">
    <property type="entry name" value="AMINOALKYLPHOSPHONATE N-ACETYLTRANSFERASE-RELATED-RELATED"/>
    <property type="match status" value="1"/>
</dbReference>
<accession>A0A930YM27</accession>
<dbReference type="PROSITE" id="PS51186">
    <property type="entry name" value="GNAT"/>
    <property type="match status" value="1"/>
</dbReference>
<dbReference type="RefSeq" id="WP_194695812.1">
    <property type="nucleotide sequence ID" value="NZ_JADKPO010000008.1"/>
</dbReference>
<gene>
    <name evidence="4" type="ORF">ISU10_07810</name>
</gene>
<dbReference type="InterPro" id="IPR050832">
    <property type="entry name" value="Bact_Acetyltransf"/>
</dbReference>
<dbReference type="SUPFAM" id="SSF55729">
    <property type="entry name" value="Acyl-CoA N-acyltransferases (Nat)"/>
    <property type="match status" value="1"/>
</dbReference>
<dbReference type="EMBL" id="JADKPO010000008">
    <property type="protein sequence ID" value="MBF4767669.1"/>
    <property type="molecule type" value="Genomic_DNA"/>
</dbReference>
<dbReference type="Pfam" id="PF00583">
    <property type="entry name" value="Acetyltransf_1"/>
    <property type="match status" value="1"/>
</dbReference>
<evidence type="ECO:0000256" key="2">
    <source>
        <dbReference type="ARBA" id="ARBA00023315"/>
    </source>
</evidence>
<dbReference type="Proteomes" id="UP000660668">
    <property type="component" value="Unassembled WGS sequence"/>
</dbReference>
<evidence type="ECO:0000313" key="5">
    <source>
        <dbReference type="Proteomes" id="UP000660668"/>
    </source>
</evidence>
<organism evidence="4 5">
    <name type="scientific">Nocardioides agariphilus</name>
    <dbReference type="NCBI Taxonomy" id="433664"/>
    <lineage>
        <taxon>Bacteria</taxon>
        <taxon>Bacillati</taxon>
        <taxon>Actinomycetota</taxon>
        <taxon>Actinomycetes</taxon>
        <taxon>Propionibacteriales</taxon>
        <taxon>Nocardioidaceae</taxon>
        <taxon>Nocardioides</taxon>
    </lineage>
</organism>
<dbReference type="AlphaFoldDB" id="A0A930YM27"/>
<keyword evidence="5" id="KW-1185">Reference proteome</keyword>